<dbReference type="PANTHER" id="PTHR30146:SF138">
    <property type="entry name" value="TRANSCRIPTIONAL REGULATORY PROTEIN"/>
    <property type="match status" value="1"/>
</dbReference>
<name>A0ABN1C2E1_SACER</name>
<feature type="domain" description="HTH lacI-type" evidence="4">
    <location>
        <begin position="12"/>
        <end position="67"/>
    </location>
</feature>
<protein>
    <submittedName>
        <fullName evidence="5">Substrate-binding domain-containing protein</fullName>
    </submittedName>
</protein>
<evidence type="ECO:0000313" key="5">
    <source>
        <dbReference type="EMBL" id="GAA0510421.1"/>
    </source>
</evidence>
<evidence type="ECO:0000256" key="2">
    <source>
        <dbReference type="ARBA" id="ARBA00023125"/>
    </source>
</evidence>
<reference evidence="5 6" key="1">
    <citation type="journal article" date="2019" name="Int. J. Syst. Evol. Microbiol.">
        <title>The Global Catalogue of Microorganisms (GCM) 10K type strain sequencing project: providing services to taxonomists for standard genome sequencing and annotation.</title>
        <authorList>
            <consortium name="The Broad Institute Genomics Platform"/>
            <consortium name="The Broad Institute Genome Sequencing Center for Infectious Disease"/>
            <person name="Wu L."/>
            <person name="Ma J."/>
        </authorList>
    </citation>
    <scope>NUCLEOTIDE SEQUENCE [LARGE SCALE GENOMIC DNA]</scope>
    <source>
        <strain evidence="5 6">JCM 10303</strain>
    </source>
</reference>
<dbReference type="Pfam" id="PF00356">
    <property type="entry name" value="LacI"/>
    <property type="match status" value="1"/>
</dbReference>
<evidence type="ECO:0000256" key="1">
    <source>
        <dbReference type="ARBA" id="ARBA00023015"/>
    </source>
</evidence>
<dbReference type="SUPFAM" id="SSF47413">
    <property type="entry name" value="lambda repressor-like DNA-binding domains"/>
    <property type="match status" value="1"/>
</dbReference>
<dbReference type="InterPro" id="IPR000843">
    <property type="entry name" value="HTH_LacI"/>
</dbReference>
<proteinExistence type="predicted"/>
<sequence>MPRSRTGTAARPTLSKVAEAAGVAVSTASLVFSGSGPVSDATRRRVLDAADRLGYAGPDPVARSLRQGRSGIVGVVIGERLLYAFRDPVAVALLDGLTEELAPAGFGLLLLSGSSGRTGPAPEQVERAPLDAVVVESCGGDDAPAVSTLHHRGVPIIGVEGTRLPDVPMVSIDNHGATVELTRHLVELGHRRISVVTLPMRQPGTHRGPLDDSRRATATSTTGIDRLRGVEDALGHAVAAWEASDGLIEEGHRAGLELLAGSPHQRPTAVVAQSDLLAVGVVHAARELGLRIPQDLSVTGFDGIDTPWLGDLRLTTVEQPMTEKGRAAGRMVVDVLAGARPDPVMLPTTLRVRSSTGPAPE</sequence>
<dbReference type="Gene3D" id="3.40.50.2300">
    <property type="match status" value="2"/>
</dbReference>
<dbReference type="PANTHER" id="PTHR30146">
    <property type="entry name" value="LACI-RELATED TRANSCRIPTIONAL REPRESSOR"/>
    <property type="match status" value="1"/>
</dbReference>
<keyword evidence="3" id="KW-0804">Transcription</keyword>
<comment type="caution">
    <text evidence="5">The sequence shown here is derived from an EMBL/GenBank/DDBJ whole genome shotgun (WGS) entry which is preliminary data.</text>
</comment>
<dbReference type="Pfam" id="PF13377">
    <property type="entry name" value="Peripla_BP_3"/>
    <property type="match status" value="1"/>
</dbReference>
<dbReference type="SUPFAM" id="SSF53822">
    <property type="entry name" value="Periplasmic binding protein-like I"/>
    <property type="match status" value="1"/>
</dbReference>
<dbReference type="InterPro" id="IPR046335">
    <property type="entry name" value="LacI/GalR-like_sensor"/>
</dbReference>
<evidence type="ECO:0000313" key="6">
    <source>
        <dbReference type="Proteomes" id="UP001500729"/>
    </source>
</evidence>
<dbReference type="CDD" id="cd01392">
    <property type="entry name" value="HTH_LacI"/>
    <property type="match status" value="1"/>
</dbReference>
<keyword evidence="2" id="KW-0238">DNA-binding</keyword>
<evidence type="ECO:0000259" key="4">
    <source>
        <dbReference type="PROSITE" id="PS50932"/>
    </source>
</evidence>
<dbReference type="InterPro" id="IPR010982">
    <property type="entry name" value="Lambda_DNA-bd_dom_sf"/>
</dbReference>
<dbReference type="EMBL" id="BAAAGS010000003">
    <property type="protein sequence ID" value="GAA0510421.1"/>
    <property type="molecule type" value="Genomic_DNA"/>
</dbReference>
<dbReference type="RefSeq" id="WP_009942750.1">
    <property type="nucleotide sequence ID" value="NZ_BAAAGS010000003.1"/>
</dbReference>
<accession>A0ABN1C2E1</accession>
<organism evidence="5 6">
    <name type="scientific">Saccharopolyspora erythraea</name>
    <name type="common">Streptomyces erythraeus</name>
    <dbReference type="NCBI Taxonomy" id="1836"/>
    <lineage>
        <taxon>Bacteria</taxon>
        <taxon>Bacillati</taxon>
        <taxon>Actinomycetota</taxon>
        <taxon>Actinomycetes</taxon>
        <taxon>Pseudonocardiales</taxon>
        <taxon>Pseudonocardiaceae</taxon>
        <taxon>Saccharopolyspora</taxon>
    </lineage>
</organism>
<dbReference type="CDD" id="cd06279">
    <property type="entry name" value="PBP1_LacI-like"/>
    <property type="match status" value="1"/>
</dbReference>
<evidence type="ECO:0000256" key="3">
    <source>
        <dbReference type="ARBA" id="ARBA00023163"/>
    </source>
</evidence>
<dbReference type="PROSITE" id="PS50932">
    <property type="entry name" value="HTH_LACI_2"/>
    <property type="match status" value="1"/>
</dbReference>
<dbReference type="SMART" id="SM00354">
    <property type="entry name" value="HTH_LACI"/>
    <property type="match status" value="1"/>
</dbReference>
<dbReference type="Proteomes" id="UP001500729">
    <property type="component" value="Unassembled WGS sequence"/>
</dbReference>
<keyword evidence="1" id="KW-0805">Transcription regulation</keyword>
<dbReference type="InterPro" id="IPR028082">
    <property type="entry name" value="Peripla_BP_I"/>
</dbReference>
<keyword evidence="6" id="KW-1185">Reference proteome</keyword>
<dbReference type="Gene3D" id="1.10.260.40">
    <property type="entry name" value="lambda repressor-like DNA-binding domains"/>
    <property type="match status" value="1"/>
</dbReference>
<gene>
    <name evidence="5" type="ORF">GCM10009533_06580</name>
</gene>